<name>A0A0U4BQB4_9BACT</name>
<organism evidence="2 3">
    <name type="scientific">Hymenobacter sedentarius</name>
    <dbReference type="NCBI Taxonomy" id="1411621"/>
    <lineage>
        <taxon>Bacteria</taxon>
        <taxon>Pseudomonadati</taxon>
        <taxon>Bacteroidota</taxon>
        <taxon>Cytophagia</taxon>
        <taxon>Cytophagales</taxon>
        <taxon>Hymenobacteraceae</taxon>
        <taxon>Hymenobacter</taxon>
    </lineage>
</organism>
<evidence type="ECO:0000313" key="2">
    <source>
        <dbReference type="EMBL" id="ALW85623.1"/>
    </source>
</evidence>
<dbReference type="EMBL" id="CP013909">
    <property type="protein sequence ID" value="ALW85623.1"/>
    <property type="molecule type" value="Genomic_DNA"/>
</dbReference>
<keyword evidence="1" id="KW-0472">Membrane</keyword>
<evidence type="ECO:0000256" key="1">
    <source>
        <dbReference type="SAM" id="Phobius"/>
    </source>
</evidence>
<dbReference type="KEGG" id="hyg:AUC43_11275"/>
<proteinExistence type="predicted"/>
<dbReference type="STRING" id="1411621.AUC43_11275"/>
<dbReference type="AlphaFoldDB" id="A0A0U4BQB4"/>
<evidence type="ECO:0000313" key="3">
    <source>
        <dbReference type="Proteomes" id="UP000059542"/>
    </source>
</evidence>
<dbReference type="RefSeq" id="WP_068193292.1">
    <property type="nucleotide sequence ID" value="NZ_CP013909.1"/>
</dbReference>
<reference evidence="2 3" key="1">
    <citation type="submission" date="2015-12" db="EMBL/GenBank/DDBJ databases">
        <authorList>
            <person name="Shamseldin A."/>
            <person name="Moawad H."/>
            <person name="Abd El-Rahim W.M."/>
            <person name="Sadowsky M.J."/>
        </authorList>
    </citation>
    <scope>NUCLEOTIDE SEQUENCE [LARGE SCALE GENOMIC DNA]</scope>
    <source>
        <strain evidence="2 3">DG5B</strain>
    </source>
</reference>
<gene>
    <name evidence="2" type="ORF">AUC43_11275</name>
</gene>
<keyword evidence="1" id="KW-1133">Transmembrane helix</keyword>
<feature type="transmembrane region" description="Helical" evidence="1">
    <location>
        <begin position="67"/>
        <end position="87"/>
    </location>
</feature>
<accession>A0A0U4BQB4</accession>
<dbReference type="Proteomes" id="UP000059542">
    <property type="component" value="Chromosome"/>
</dbReference>
<keyword evidence="1" id="KW-0812">Transmembrane</keyword>
<keyword evidence="3" id="KW-1185">Reference proteome</keyword>
<sequence>MSETATDFYHKKTDAELLFFVEHPDYYQPSVVDAARGELKRRGLLPTVSPDTPAYVPVETKETSSKTGAVVLLAAVLAIGAGTFHFIKQKNDAAAAAKAAAARVPHTAPQLTEVATSVIPSYEGVVAGCVEQQLKRMPAAEKADAKHLRQFRELAKRFWSANAQTEYLTNQAEAAKAGPMFADQALVVRETWRAWNHAAVYSYGFRPAMQSQYDLMAKAASSQQHILDNLPDLLPGRKFLTDKEMVSRTAEVQDILGGLVRVSPVTGRAYKRTVLKM</sequence>
<dbReference type="OrthoDB" id="875567at2"/>
<protein>
    <submittedName>
        <fullName evidence="2">Uncharacterized protein</fullName>
    </submittedName>
</protein>